<sequence>MDKKTKQCIEMLRQLVSDVQGAPYPGDDIKHELYSIWYEHAQRAAVTCFEFLDENFPEESKDVTKKIDKLFN</sequence>
<evidence type="ECO:0000313" key="1">
    <source>
        <dbReference type="EMBL" id="SJZ30274.1"/>
    </source>
</evidence>
<accession>A0A1T4JJC4</accession>
<protein>
    <submittedName>
        <fullName evidence="1">Uncharacterized protein</fullName>
    </submittedName>
</protein>
<name>A0A1T4JJC4_TREPO</name>
<dbReference type="GeneID" id="78315742"/>
<gene>
    <name evidence="1" type="ORF">SAMN02745149_00422</name>
</gene>
<reference evidence="1 2" key="1">
    <citation type="submission" date="2017-02" db="EMBL/GenBank/DDBJ databases">
        <authorList>
            <person name="Peterson S.W."/>
        </authorList>
    </citation>
    <scope>NUCLEOTIDE SEQUENCE [LARGE SCALE GENOMIC DNA]</scope>
    <source>
        <strain evidence="1 2">ATCC BAA-908</strain>
    </source>
</reference>
<keyword evidence="2" id="KW-1185">Reference proteome</keyword>
<dbReference type="AlphaFoldDB" id="A0A1T4JJC4"/>
<dbReference type="STRING" id="261392.SAMN02745149_00422"/>
<dbReference type="EMBL" id="FUWG01000003">
    <property type="protein sequence ID" value="SJZ30274.1"/>
    <property type="molecule type" value="Genomic_DNA"/>
</dbReference>
<dbReference type="RefSeq" id="WP_078932349.1">
    <property type="nucleotide sequence ID" value="NZ_FUWG01000003.1"/>
</dbReference>
<dbReference type="OrthoDB" id="362481at2"/>
<evidence type="ECO:0000313" key="2">
    <source>
        <dbReference type="Proteomes" id="UP000190423"/>
    </source>
</evidence>
<dbReference type="Proteomes" id="UP000190423">
    <property type="component" value="Unassembled WGS sequence"/>
</dbReference>
<proteinExistence type="predicted"/>
<organism evidence="1 2">
    <name type="scientific">Treponema porcinum</name>
    <dbReference type="NCBI Taxonomy" id="261392"/>
    <lineage>
        <taxon>Bacteria</taxon>
        <taxon>Pseudomonadati</taxon>
        <taxon>Spirochaetota</taxon>
        <taxon>Spirochaetia</taxon>
        <taxon>Spirochaetales</taxon>
        <taxon>Treponemataceae</taxon>
        <taxon>Treponema</taxon>
    </lineage>
</organism>